<dbReference type="EMBL" id="GEDG01037340">
    <property type="protein sequence ID" value="JAP08188.1"/>
    <property type="molecule type" value="Transcribed_RNA"/>
</dbReference>
<organism evidence="1">
    <name type="scientific">Solanum chacoense</name>
    <name type="common">Chaco potato</name>
    <dbReference type="NCBI Taxonomy" id="4108"/>
    <lineage>
        <taxon>Eukaryota</taxon>
        <taxon>Viridiplantae</taxon>
        <taxon>Streptophyta</taxon>
        <taxon>Embryophyta</taxon>
        <taxon>Tracheophyta</taxon>
        <taxon>Spermatophyta</taxon>
        <taxon>Magnoliopsida</taxon>
        <taxon>eudicotyledons</taxon>
        <taxon>Gunneridae</taxon>
        <taxon>Pentapetalae</taxon>
        <taxon>asterids</taxon>
        <taxon>lamiids</taxon>
        <taxon>Solanales</taxon>
        <taxon>Solanaceae</taxon>
        <taxon>Solanoideae</taxon>
        <taxon>Solaneae</taxon>
        <taxon>Solanum</taxon>
    </lineage>
</organism>
<protein>
    <submittedName>
        <fullName evidence="1">Putative ovule protein</fullName>
    </submittedName>
</protein>
<dbReference type="AlphaFoldDB" id="A0A0V0GJ83"/>
<proteinExistence type="predicted"/>
<sequence>MVVIYPLQTSSFLQVRDLICFANLTETEIGQLQINAPFGTPRKRQKREEARVAKNYSMLTQKNYMLHHP</sequence>
<accession>A0A0V0GJ83</accession>
<evidence type="ECO:0000313" key="1">
    <source>
        <dbReference type="EMBL" id="JAP08188.1"/>
    </source>
</evidence>
<name>A0A0V0GJ83_SOLCH</name>
<reference evidence="1" key="1">
    <citation type="submission" date="2015-12" db="EMBL/GenBank/DDBJ databases">
        <title>Gene expression during late stages of embryo sac development: a critical building block for successful pollen-pistil interactions.</title>
        <authorList>
            <person name="Liu Y."/>
            <person name="Joly V."/>
            <person name="Sabar M."/>
            <person name="Matton D.P."/>
        </authorList>
    </citation>
    <scope>NUCLEOTIDE SEQUENCE</scope>
</reference>